<dbReference type="Proteomes" id="UP000198629">
    <property type="component" value="Unassembled WGS sequence"/>
</dbReference>
<dbReference type="PANTHER" id="PTHR30273">
    <property type="entry name" value="PERIPLASMIC SIGNAL SENSOR AND SIGMA FACTOR ACTIVATOR FECR-RELATED"/>
    <property type="match status" value="1"/>
</dbReference>
<gene>
    <name evidence="3" type="ORF">SAMN05192566_1279</name>
</gene>
<organism evidence="3 4">
    <name type="scientific">Methylophilus rhizosphaerae</name>
    <dbReference type="NCBI Taxonomy" id="492660"/>
    <lineage>
        <taxon>Bacteria</taxon>
        <taxon>Pseudomonadati</taxon>
        <taxon>Pseudomonadota</taxon>
        <taxon>Betaproteobacteria</taxon>
        <taxon>Nitrosomonadales</taxon>
        <taxon>Methylophilaceae</taxon>
        <taxon>Methylophilus</taxon>
    </lineage>
</organism>
<dbReference type="Pfam" id="PF04773">
    <property type="entry name" value="FecR"/>
    <property type="match status" value="1"/>
</dbReference>
<dbReference type="EMBL" id="FNFX01000002">
    <property type="protein sequence ID" value="SDK41386.1"/>
    <property type="molecule type" value="Genomic_DNA"/>
</dbReference>
<dbReference type="InterPro" id="IPR032623">
    <property type="entry name" value="FecR_N"/>
</dbReference>
<name>A0A1G9BPJ7_9PROT</name>
<sequence>MSQQRALHTAVDDAQLRQEALEWQVLLWSGEVTDDQQHAFEAWLARSELHQQAWSEIEAMQQKLQLVPQATIGLVRHKISSAKRRRFMQMLGLAAVTGSAVPIVRQSEGWQALAADYRTHTGQQEKIVLADGSQLIMNTSTSVDIAYSEHERRLVLHEGEIYISTAPDHSQARPLLVQTRHGTATALGTKFNVRLKHHETRVSVHEGAVRLRSDNGLHDLTIASGMQAGLLNGALSKVSANGNETAWLDGKLVAEQLRLGDFLDELSRYRTGVIRYDQTVANMLVSGVFPLSDTDRVLQSLLQALPLRIDYFSKYWVTVHAA</sequence>
<dbReference type="AlphaFoldDB" id="A0A1G9BPJ7"/>
<dbReference type="InterPro" id="IPR012373">
    <property type="entry name" value="Ferrdict_sens_TM"/>
</dbReference>
<dbReference type="Pfam" id="PF16220">
    <property type="entry name" value="DUF4880"/>
    <property type="match status" value="1"/>
</dbReference>
<dbReference type="InterPro" id="IPR006860">
    <property type="entry name" value="FecR"/>
</dbReference>
<evidence type="ECO:0000259" key="2">
    <source>
        <dbReference type="Pfam" id="PF16220"/>
    </source>
</evidence>
<evidence type="ECO:0000259" key="1">
    <source>
        <dbReference type="Pfam" id="PF04773"/>
    </source>
</evidence>
<evidence type="ECO:0000313" key="4">
    <source>
        <dbReference type="Proteomes" id="UP000198629"/>
    </source>
</evidence>
<dbReference type="RefSeq" id="WP_091471294.1">
    <property type="nucleotide sequence ID" value="NZ_FNFX01000002.1"/>
</dbReference>
<accession>A0A1G9BPJ7</accession>
<dbReference type="OrthoDB" id="8534726at2"/>
<feature type="domain" description="FecR protein" evidence="1">
    <location>
        <begin position="116"/>
        <end position="210"/>
    </location>
</feature>
<dbReference type="GO" id="GO:0016989">
    <property type="term" value="F:sigma factor antagonist activity"/>
    <property type="evidence" value="ECO:0007669"/>
    <property type="project" value="TreeGrafter"/>
</dbReference>
<proteinExistence type="predicted"/>
<dbReference type="STRING" id="492660.SAMN05192566_1279"/>
<dbReference type="PIRSF" id="PIRSF018266">
    <property type="entry name" value="FecR"/>
    <property type="match status" value="1"/>
</dbReference>
<dbReference type="Gene3D" id="2.60.120.1440">
    <property type="match status" value="1"/>
</dbReference>
<evidence type="ECO:0000313" key="3">
    <source>
        <dbReference type="EMBL" id="SDK41386.1"/>
    </source>
</evidence>
<reference evidence="4" key="1">
    <citation type="submission" date="2016-10" db="EMBL/GenBank/DDBJ databases">
        <authorList>
            <person name="Varghese N."/>
            <person name="Submissions S."/>
        </authorList>
    </citation>
    <scope>NUCLEOTIDE SEQUENCE [LARGE SCALE GENOMIC DNA]</scope>
    <source>
        <strain evidence="4">CBMB127</strain>
    </source>
</reference>
<keyword evidence="4" id="KW-1185">Reference proteome</keyword>
<protein>
    <submittedName>
        <fullName evidence="3">FecR family protein</fullName>
    </submittedName>
</protein>
<feature type="domain" description="FecR N-terminal" evidence="2">
    <location>
        <begin position="18"/>
        <end position="60"/>
    </location>
</feature>
<dbReference type="PANTHER" id="PTHR30273:SF2">
    <property type="entry name" value="PROTEIN FECR"/>
    <property type="match status" value="1"/>
</dbReference>